<comment type="caution">
    <text evidence="4">The sequence shown here is derived from an EMBL/GenBank/DDBJ whole genome shotgun (WGS) entry which is preliminary data.</text>
</comment>
<reference evidence="4 5" key="1">
    <citation type="journal article" date="2024" name="Nat. Commun.">
        <title>Phylogenomics reveals the evolutionary origins of lichenization in chlorophyte algae.</title>
        <authorList>
            <person name="Puginier C."/>
            <person name="Libourel C."/>
            <person name="Otte J."/>
            <person name="Skaloud P."/>
            <person name="Haon M."/>
            <person name="Grisel S."/>
            <person name="Petersen M."/>
            <person name="Berrin J.G."/>
            <person name="Delaux P.M."/>
            <person name="Dal Grande F."/>
            <person name="Keller J."/>
        </authorList>
    </citation>
    <scope>NUCLEOTIDE SEQUENCE [LARGE SCALE GENOMIC DNA]</scope>
    <source>
        <strain evidence="4 5">SAG 2036</strain>
    </source>
</reference>
<name>A0AAW1NVJ1_9CHLO</name>
<dbReference type="Gene3D" id="3.40.50.720">
    <property type="entry name" value="NAD(P)-binding Rossmann-like Domain"/>
    <property type="match status" value="1"/>
</dbReference>
<evidence type="ECO:0000313" key="4">
    <source>
        <dbReference type="EMBL" id="KAK9800353.1"/>
    </source>
</evidence>
<dbReference type="InterPro" id="IPR002225">
    <property type="entry name" value="3Beta_OHSteriod_DH/Estase"/>
</dbReference>
<dbReference type="EMBL" id="JALJOQ010000082">
    <property type="protein sequence ID" value="KAK9800353.1"/>
    <property type="molecule type" value="Genomic_DNA"/>
</dbReference>
<evidence type="ECO:0000256" key="2">
    <source>
        <dbReference type="ARBA" id="ARBA00023002"/>
    </source>
</evidence>
<evidence type="ECO:0000256" key="1">
    <source>
        <dbReference type="ARBA" id="ARBA00009219"/>
    </source>
</evidence>
<dbReference type="PANTHER" id="PTHR43245">
    <property type="entry name" value="BIFUNCTIONAL POLYMYXIN RESISTANCE PROTEIN ARNA"/>
    <property type="match status" value="1"/>
</dbReference>
<dbReference type="GO" id="GO:0016616">
    <property type="term" value="F:oxidoreductase activity, acting on the CH-OH group of donors, NAD or NADP as acceptor"/>
    <property type="evidence" value="ECO:0007669"/>
    <property type="project" value="InterPro"/>
</dbReference>
<keyword evidence="2" id="KW-0560">Oxidoreductase</keyword>
<dbReference type="InterPro" id="IPR036291">
    <property type="entry name" value="NAD(P)-bd_dom_sf"/>
</dbReference>
<dbReference type="AlphaFoldDB" id="A0AAW1NVJ1"/>
<dbReference type="Proteomes" id="UP001465755">
    <property type="component" value="Unassembled WGS sequence"/>
</dbReference>
<protein>
    <recommendedName>
        <fullName evidence="3">3-beta hydroxysteroid dehydrogenase/isomerase domain-containing protein</fullName>
    </recommendedName>
</protein>
<dbReference type="GO" id="GO:0006694">
    <property type="term" value="P:steroid biosynthetic process"/>
    <property type="evidence" value="ECO:0007669"/>
    <property type="project" value="InterPro"/>
</dbReference>
<evidence type="ECO:0000313" key="5">
    <source>
        <dbReference type="Proteomes" id="UP001465755"/>
    </source>
</evidence>
<sequence>MFRHGCGVPLRHCSAPAPYPAQPLDYYTKSKIMGEKLVLAANGTGKLATVALRPSYVYGEYDRLFIPLIIQKAREGKMKYHFGQGIMMPTYAGNAAQAHIQAAEALTLDSPLAGRPYFTTDSAPRPFWQFLGDVLQPLGYERPHIPLPGLLMWVLAWIFQYLIVPLLRPIVSLQATEFSPERIRIMLCKRILRIDNARRDFGYEPKISTDEGIRRTAHYFQHLRKA</sequence>
<feature type="domain" description="3-beta hydroxysteroid dehydrogenase/isomerase" evidence="3">
    <location>
        <begin position="17"/>
        <end position="148"/>
    </location>
</feature>
<organism evidence="4 5">
    <name type="scientific">Symbiochloris irregularis</name>
    <dbReference type="NCBI Taxonomy" id="706552"/>
    <lineage>
        <taxon>Eukaryota</taxon>
        <taxon>Viridiplantae</taxon>
        <taxon>Chlorophyta</taxon>
        <taxon>core chlorophytes</taxon>
        <taxon>Trebouxiophyceae</taxon>
        <taxon>Trebouxiales</taxon>
        <taxon>Trebouxiaceae</taxon>
        <taxon>Symbiochloris</taxon>
    </lineage>
</organism>
<evidence type="ECO:0000259" key="3">
    <source>
        <dbReference type="Pfam" id="PF01073"/>
    </source>
</evidence>
<dbReference type="SUPFAM" id="SSF51735">
    <property type="entry name" value="NAD(P)-binding Rossmann-fold domains"/>
    <property type="match status" value="1"/>
</dbReference>
<proteinExistence type="inferred from homology"/>
<accession>A0AAW1NVJ1</accession>
<dbReference type="InterPro" id="IPR050177">
    <property type="entry name" value="Lipid_A_modif_metabolic_enz"/>
</dbReference>
<dbReference type="PANTHER" id="PTHR43245:SF51">
    <property type="entry name" value="SHORT CHAIN DEHYDROGENASE_REDUCTASE FAMILY 42E, MEMBER 2"/>
    <property type="match status" value="1"/>
</dbReference>
<comment type="similarity">
    <text evidence="1">Belongs to the 3-beta-HSD family.</text>
</comment>
<gene>
    <name evidence="4" type="ORF">WJX73_009197</name>
</gene>
<keyword evidence="5" id="KW-1185">Reference proteome</keyword>
<dbReference type="Pfam" id="PF01073">
    <property type="entry name" value="3Beta_HSD"/>
    <property type="match status" value="1"/>
</dbReference>